<feature type="transmembrane region" description="Helical" evidence="1">
    <location>
        <begin position="362"/>
        <end position="390"/>
    </location>
</feature>
<evidence type="ECO:0000313" key="3">
    <source>
        <dbReference type="EMBL" id="SHF58399.1"/>
    </source>
</evidence>
<feature type="chain" id="PRO_5038835710" evidence="2">
    <location>
        <begin position="24"/>
        <end position="393"/>
    </location>
</feature>
<keyword evidence="4" id="KW-1185">Reference proteome</keyword>
<keyword evidence="1" id="KW-0472">Membrane</keyword>
<evidence type="ECO:0000256" key="2">
    <source>
        <dbReference type="SAM" id="SignalP"/>
    </source>
</evidence>
<keyword evidence="1" id="KW-1133">Transmembrane helix</keyword>
<dbReference type="Pfam" id="PF09546">
    <property type="entry name" value="Spore_III_AE"/>
    <property type="match status" value="1"/>
</dbReference>
<evidence type="ECO:0000256" key="1">
    <source>
        <dbReference type="SAM" id="Phobius"/>
    </source>
</evidence>
<keyword evidence="1" id="KW-0812">Transmembrane</keyword>
<feature type="transmembrane region" description="Helical" evidence="1">
    <location>
        <begin position="133"/>
        <end position="154"/>
    </location>
</feature>
<feature type="transmembrane region" description="Helical" evidence="1">
    <location>
        <begin position="297"/>
        <end position="318"/>
    </location>
</feature>
<reference evidence="4" key="1">
    <citation type="submission" date="2016-11" db="EMBL/GenBank/DDBJ databases">
        <authorList>
            <person name="Varghese N."/>
            <person name="Submissions S."/>
        </authorList>
    </citation>
    <scope>NUCLEOTIDE SEQUENCE [LARGE SCALE GENOMIC DNA]</scope>
    <source>
        <strain evidence="4">DSM 11792</strain>
    </source>
</reference>
<dbReference type="NCBIfam" id="TIGR02829">
    <property type="entry name" value="spore_III_AE"/>
    <property type="match status" value="1"/>
</dbReference>
<evidence type="ECO:0000313" key="4">
    <source>
        <dbReference type="Proteomes" id="UP000184196"/>
    </source>
</evidence>
<organism evidence="3 4">
    <name type="scientific">Desulfofundulus australicus DSM 11792</name>
    <dbReference type="NCBI Taxonomy" id="1121425"/>
    <lineage>
        <taxon>Bacteria</taxon>
        <taxon>Bacillati</taxon>
        <taxon>Bacillota</taxon>
        <taxon>Clostridia</taxon>
        <taxon>Eubacteriales</taxon>
        <taxon>Peptococcaceae</taxon>
        <taxon>Desulfofundulus</taxon>
    </lineage>
</organism>
<accession>A0A1M5CUK2</accession>
<feature type="transmembrane region" description="Helical" evidence="1">
    <location>
        <begin position="98"/>
        <end position="121"/>
    </location>
</feature>
<dbReference type="OrthoDB" id="1706761at2"/>
<dbReference type="RefSeq" id="WP_073167065.1">
    <property type="nucleotide sequence ID" value="NZ_FQUW01000041.1"/>
</dbReference>
<feature type="transmembrane region" description="Helical" evidence="1">
    <location>
        <begin position="174"/>
        <end position="202"/>
    </location>
</feature>
<dbReference type="AlphaFoldDB" id="A0A1M5CUK2"/>
<gene>
    <name evidence="3" type="ORF">SAMN02745218_02637</name>
</gene>
<keyword evidence="2" id="KW-0732">Signal</keyword>
<name>A0A1M5CUK2_9FIRM</name>
<dbReference type="Proteomes" id="UP000184196">
    <property type="component" value="Unassembled WGS sequence"/>
</dbReference>
<feature type="transmembrane region" description="Helical" evidence="1">
    <location>
        <begin position="271"/>
        <end position="291"/>
    </location>
</feature>
<dbReference type="EMBL" id="FQUW01000041">
    <property type="protein sequence ID" value="SHF58399.1"/>
    <property type="molecule type" value="Genomic_DNA"/>
</dbReference>
<sequence>MLRPFSLLVLCLFWVLCPAAALALPESPAGSAPSLEPALTSPDLSGVEDYINTLDAEIKEALPGFHFKEMVIKLVNGELDLSPGEILKDLFSYLFREVVANSALLGKLVVLAVICVILQNFSTAFDRGTTGQLTHMVTYLVLVTIAIGSFALAVQTGREVVDKMVTFMQALMPVLLTLLVALGGVATAAIFHPVILVSITLIGTLIKNLVLPLVFFSAVLGLVSDLSPRFKVSGLAGLLRGVAVGILGVMGTVFLGLLAVQGVAGAVGDGVILRTAKFSIDAFIPVVGGMFSDALEAVISSSLLIKNAVGIAGVVAVVMIMTLPLVKLISLAFIYKLAAALIQPVDDSQVVSCLSDLGNNIILIFATVATVGLLFFFAIAIMVGVGNLTVMLR</sequence>
<feature type="transmembrane region" description="Helical" evidence="1">
    <location>
        <begin position="238"/>
        <end position="259"/>
    </location>
</feature>
<feature type="signal peptide" evidence="2">
    <location>
        <begin position="1"/>
        <end position="23"/>
    </location>
</feature>
<dbReference type="InterPro" id="IPR014194">
    <property type="entry name" value="Spore_III_AE"/>
</dbReference>
<protein>
    <submittedName>
        <fullName evidence="3">Stage III sporulation protein AE</fullName>
    </submittedName>
</protein>
<proteinExistence type="predicted"/>